<feature type="domain" description="HTH tetR-type" evidence="3">
    <location>
        <begin position="10"/>
        <end position="70"/>
    </location>
</feature>
<sequence>MARQDETVRQQKKSKIIEAAVEVFAEKGFYNANVRDVARRAGVADGTIYVYFKGKDDLLISLFEQKMENILIDFNHKLEKITDPLHRLQEFVRTYFEMIKNDIHLAEVFQVELRQSSKFLKDYHNQKFLDFLNIIATILKDGIDIGFFRENINIDVAKIMIFGAIDEVARQWILGADDKYSLPEASEQVSYTLIHGFIRA</sequence>
<dbReference type="InterPro" id="IPR001647">
    <property type="entry name" value="HTH_TetR"/>
</dbReference>
<evidence type="ECO:0000313" key="4">
    <source>
        <dbReference type="EMBL" id="HHJ53724.1"/>
    </source>
</evidence>
<dbReference type="PROSITE" id="PS50977">
    <property type="entry name" value="HTH_TETR_2"/>
    <property type="match status" value="1"/>
</dbReference>
<dbReference type="PRINTS" id="PR00455">
    <property type="entry name" value="HTHTETR"/>
</dbReference>
<feature type="DNA-binding region" description="H-T-H motif" evidence="2">
    <location>
        <begin position="33"/>
        <end position="52"/>
    </location>
</feature>
<dbReference type="Gene3D" id="1.10.10.60">
    <property type="entry name" value="Homeodomain-like"/>
    <property type="match status" value="1"/>
</dbReference>
<organism evidence="4">
    <name type="scientific">Caldithrix abyssi</name>
    <dbReference type="NCBI Taxonomy" id="187145"/>
    <lineage>
        <taxon>Bacteria</taxon>
        <taxon>Pseudomonadati</taxon>
        <taxon>Calditrichota</taxon>
        <taxon>Calditrichia</taxon>
        <taxon>Calditrichales</taxon>
        <taxon>Calditrichaceae</taxon>
        <taxon>Caldithrix</taxon>
    </lineage>
</organism>
<dbReference type="Pfam" id="PF00440">
    <property type="entry name" value="TetR_N"/>
    <property type="match status" value="1"/>
</dbReference>
<gene>
    <name evidence="4" type="ORF">ENJ89_11060</name>
</gene>
<dbReference type="InterPro" id="IPR013570">
    <property type="entry name" value="Tscrpt_reg_YsiA_C"/>
</dbReference>
<dbReference type="InterPro" id="IPR050624">
    <property type="entry name" value="HTH-type_Tx_Regulator"/>
</dbReference>
<keyword evidence="1 2" id="KW-0238">DNA-binding</keyword>
<evidence type="ECO:0000256" key="1">
    <source>
        <dbReference type="ARBA" id="ARBA00023125"/>
    </source>
</evidence>
<reference evidence="4" key="1">
    <citation type="journal article" date="2020" name="mSystems">
        <title>Genome- and Community-Level Interaction Insights into Carbon Utilization and Element Cycling Functions of Hydrothermarchaeota in Hydrothermal Sediment.</title>
        <authorList>
            <person name="Zhou Z."/>
            <person name="Liu Y."/>
            <person name="Xu W."/>
            <person name="Pan J."/>
            <person name="Luo Z.H."/>
            <person name="Li M."/>
        </authorList>
    </citation>
    <scope>NUCLEOTIDE SEQUENCE [LARGE SCALE GENOMIC DNA]</scope>
    <source>
        <strain evidence="4">HyVt-527</strain>
    </source>
</reference>
<dbReference type="Proteomes" id="UP000886124">
    <property type="component" value="Unassembled WGS sequence"/>
</dbReference>
<proteinExistence type="predicted"/>
<dbReference type="GO" id="GO:0003677">
    <property type="term" value="F:DNA binding"/>
    <property type="evidence" value="ECO:0007669"/>
    <property type="project" value="UniProtKB-UniRule"/>
</dbReference>
<dbReference type="PANTHER" id="PTHR43479">
    <property type="entry name" value="ACREF/ENVCD OPERON REPRESSOR-RELATED"/>
    <property type="match status" value="1"/>
</dbReference>
<accession>A0A7V5UFZ4</accession>
<name>A0A7V5UFZ4_CALAY</name>
<evidence type="ECO:0000256" key="2">
    <source>
        <dbReference type="PROSITE-ProRule" id="PRU00335"/>
    </source>
</evidence>
<dbReference type="Gene3D" id="1.10.357.10">
    <property type="entry name" value="Tetracycline Repressor, domain 2"/>
    <property type="match status" value="1"/>
</dbReference>
<dbReference type="SUPFAM" id="SSF46689">
    <property type="entry name" value="Homeodomain-like"/>
    <property type="match status" value="1"/>
</dbReference>
<dbReference type="Pfam" id="PF08359">
    <property type="entry name" value="TetR_C_4"/>
    <property type="match status" value="1"/>
</dbReference>
<dbReference type="InterPro" id="IPR036271">
    <property type="entry name" value="Tet_transcr_reg_TetR-rel_C_sf"/>
</dbReference>
<dbReference type="InterPro" id="IPR009057">
    <property type="entry name" value="Homeodomain-like_sf"/>
</dbReference>
<dbReference type="EMBL" id="DROD01000701">
    <property type="protein sequence ID" value="HHJ53724.1"/>
    <property type="molecule type" value="Genomic_DNA"/>
</dbReference>
<dbReference type="PANTHER" id="PTHR43479:SF11">
    <property type="entry name" value="ACREF_ENVCD OPERON REPRESSOR-RELATED"/>
    <property type="match status" value="1"/>
</dbReference>
<comment type="caution">
    <text evidence="4">The sequence shown here is derived from an EMBL/GenBank/DDBJ whole genome shotgun (WGS) entry which is preliminary data.</text>
</comment>
<dbReference type="AlphaFoldDB" id="A0A7V5UFZ4"/>
<protein>
    <submittedName>
        <fullName evidence="4">TetR/AcrR family transcriptional regulator</fullName>
    </submittedName>
</protein>
<dbReference type="SUPFAM" id="SSF48498">
    <property type="entry name" value="Tetracyclin repressor-like, C-terminal domain"/>
    <property type="match status" value="1"/>
</dbReference>
<evidence type="ECO:0000259" key="3">
    <source>
        <dbReference type="PROSITE" id="PS50977"/>
    </source>
</evidence>